<dbReference type="KEGG" id="nan:AArc1_0291"/>
<dbReference type="GeneID" id="58747139"/>
<dbReference type="RefSeq" id="WP_117362767.1">
    <property type="nucleotide sequence ID" value="NZ_CP024047.1"/>
</dbReference>
<sequence length="80" mass="9004">MPTERVRPSVTEDAKLTDFEPGADDQEVEPADDRTPSETGLEPPTAAYAWGDYECDRCDSPTERVWHDEGAFVCPACKRW</sequence>
<accession>A0A346PAU0</accession>
<feature type="compositionally biased region" description="Acidic residues" evidence="1">
    <location>
        <begin position="21"/>
        <end position="30"/>
    </location>
</feature>
<feature type="domain" description="DUF7573" evidence="2">
    <location>
        <begin position="45"/>
        <end position="80"/>
    </location>
</feature>
<dbReference type="Proteomes" id="UP000258707">
    <property type="component" value="Chromosome"/>
</dbReference>
<feature type="compositionally biased region" description="Basic and acidic residues" evidence="1">
    <location>
        <begin position="1"/>
        <end position="18"/>
    </location>
</feature>
<evidence type="ECO:0000256" key="1">
    <source>
        <dbReference type="SAM" id="MobiDB-lite"/>
    </source>
</evidence>
<dbReference type="Pfam" id="PF24458">
    <property type="entry name" value="DUF7573"/>
    <property type="match status" value="1"/>
</dbReference>
<dbReference type="AlphaFoldDB" id="A0A346PAU0"/>
<gene>
    <name evidence="3" type="ORF">AArc1_0291</name>
</gene>
<dbReference type="EMBL" id="CP024047">
    <property type="protein sequence ID" value="AXR76635.1"/>
    <property type="molecule type" value="Genomic_DNA"/>
</dbReference>
<feature type="region of interest" description="Disordered" evidence="1">
    <location>
        <begin position="1"/>
        <end position="46"/>
    </location>
</feature>
<reference evidence="4" key="1">
    <citation type="submission" date="2017-10" db="EMBL/GenBank/DDBJ databases">
        <title>Phenotypic and genomic properties of facultatively anaerobic sulfur-reducing natronoarchaea from hypersaline soda lakes.</title>
        <authorList>
            <person name="Sorokin D.Y."/>
            <person name="Kublanov I.V."/>
            <person name="Roman P."/>
            <person name="Sinninghe Damste J.S."/>
            <person name="Golyshin P.N."/>
            <person name="Rojo D."/>
            <person name="Ciordia S."/>
            <person name="Mena Md.C."/>
            <person name="Ferrer M."/>
            <person name="Messina E."/>
            <person name="Smedile F."/>
            <person name="La Spada G."/>
            <person name="La Cono V."/>
            <person name="Yakimov M.M."/>
        </authorList>
    </citation>
    <scope>NUCLEOTIDE SEQUENCE [LARGE SCALE GENOMIC DNA]</scope>
    <source>
        <strain evidence="4">AArc1</strain>
    </source>
</reference>
<dbReference type="InterPro" id="IPR055995">
    <property type="entry name" value="DUF7573"/>
</dbReference>
<evidence type="ECO:0000313" key="4">
    <source>
        <dbReference type="Proteomes" id="UP000258707"/>
    </source>
</evidence>
<evidence type="ECO:0000313" key="3">
    <source>
        <dbReference type="EMBL" id="AXR76635.1"/>
    </source>
</evidence>
<organism evidence="3 4">
    <name type="scientific">Natrarchaeobaculum sulfurireducens</name>
    <dbReference type="NCBI Taxonomy" id="2044521"/>
    <lineage>
        <taxon>Archaea</taxon>
        <taxon>Methanobacteriati</taxon>
        <taxon>Methanobacteriota</taxon>
        <taxon>Stenosarchaea group</taxon>
        <taxon>Halobacteria</taxon>
        <taxon>Halobacteriales</taxon>
        <taxon>Natrialbaceae</taxon>
        <taxon>Natrarchaeobaculum</taxon>
    </lineage>
</organism>
<evidence type="ECO:0000259" key="2">
    <source>
        <dbReference type="Pfam" id="PF24458"/>
    </source>
</evidence>
<proteinExistence type="predicted"/>
<name>A0A346PAU0_9EURY</name>
<protein>
    <recommendedName>
        <fullName evidence="2">DUF7573 domain-containing protein</fullName>
    </recommendedName>
</protein>